<comment type="caution">
    <text evidence="3">The sequence shown here is derived from an EMBL/GenBank/DDBJ whole genome shotgun (WGS) entry which is preliminary data.</text>
</comment>
<sequence length="407" mass="43815">MYLNRTRAEQLMTAAGVEALVLFSPENFRYATGTPAGAAAMWRRAGGAIAVVPASADAPIASIISDFQLESSEQSRRLEDVRTFPAWVDMADYRDIPDDAGLAESFQSSTSALVRPATFDRNRVFDLLDDVLRERGLQASNIGADFDFLPARDLASLSARLPNQRFVDATDLIRRLRLVKSPAETANLRSACRLAEAGLKNLSENIAAGHSSTDLSSAWRSGVDTTARSTGVGAVDTWDYISVGVDPWDGNAKVVPGSVVKADVGCIVSGYCSDSARTYVFGEPSRLAAGIFSCLEQAFMDGLGMFRPGVMLRDIHAATLASIQRYGLKSYSRGHFGHSVGAAVGIEEWPFISADSEIVLEPGMVMAFETPFYANGLGALMIEDQLLITESGCEVMNTLPRGLTRMS</sequence>
<protein>
    <recommendedName>
        <fullName evidence="5">Proline dipeptidase</fullName>
    </recommendedName>
</protein>
<dbReference type="STRING" id="1566387.QV13_04115"/>
<dbReference type="InterPro" id="IPR036005">
    <property type="entry name" value="Creatinase/aminopeptidase-like"/>
</dbReference>
<dbReference type="GO" id="GO:0004177">
    <property type="term" value="F:aminopeptidase activity"/>
    <property type="evidence" value="ECO:0007669"/>
    <property type="project" value="UniProtKB-ARBA"/>
</dbReference>
<dbReference type="InterPro" id="IPR001714">
    <property type="entry name" value="Pept_M24_MAP"/>
</dbReference>
<dbReference type="Gene3D" id="3.90.230.10">
    <property type="entry name" value="Creatinase/methionine aminopeptidase superfamily"/>
    <property type="match status" value="1"/>
</dbReference>
<dbReference type="InterPro" id="IPR000994">
    <property type="entry name" value="Pept_M24"/>
</dbReference>
<dbReference type="AlphaFoldDB" id="A0A1C2E8Z9"/>
<keyword evidence="4" id="KW-1185">Reference proteome</keyword>
<reference evidence="3 4" key="1">
    <citation type="submission" date="2016-08" db="EMBL/GenBank/DDBJ databases">
        <title>Whole genome sequence of Mesorhizobium sp. strain UASWS1009 isolated from industrial sewage.</title>
        <authorList>
            <person name="Crovadore J."/>
            <person name="Calmin G."/>
            <person name="Chablais R."/>
            <person name="Cochard B."/>
            <person name="Lefort F."/>
        </authorList>
    </citation>
    <scope>NUCLEOTIDE SEQUENCE [LARGE SCALE GENOMIC DNA]</scope>
    <source>
        <strain evidence="3 4">UASWS1009</strain>
    </source>
</reference>
<accession>A0A1C2E8Z9</accession>
<dbReference type="PRINTS" id="PR00599">
    <property type="entry name" value="MAPEPTIDASE"/>
</dbReference>
<dbReference type="PANTHER" id="PTHR46112:SF2">
    <property type="entry name" value="XAA-PRO AMINOPEPTIDASE P-RELATED"/>
    <property type="match status" value="1"/>
</dbReference>
<dbReference type="Proteomes" id="UP000094412">
    <property type="component" value="Unassembled WGS sequence"/>
</dbReference>
<dbReference type="InterPro" id="IPR029149">
    <property type="entry name" value="Creatin/AminoP/Spt16_N"/>
</dbReference>
<organism evidence="3 4">
    <name type="scientific">Mesorhizobium hungaricum</name>
    <dbReference type="NCBI Taxonomy" id="1566387"/>
    <lineage>
        <taxon>Bacteria</taxon>
        <taxon>Pseudomonadati</taxon>
        <taxon>Pseudomonadota</taxon>
        <taxon>Alphaproteobacteria</taxon>
        <taxon>Hyphomicrobiales</taxon>
        <taxon>Phyllobacteriaceae</taxon>
        <taxon>Mesorhizobium</taxon>
    </lineage>
</organism>
<evidence type="ECO:0000259" key="2">
    <source>
        <dbReference type="Pfam" id="PF01321"/>
    </source>
</evidence>
<evidence type="ECO:0008006" key="5">
    <source>
        <dbReference type="Google" id="ProtNLM"/>
    </source>
</evidence>
<dbReference type="SUPFAM" id="SSF55920">
    <property type="entry name" value="Creatinase/aminopeptidase"/>
    <property type="match status" value="1"/>
</dbReference>
<dbReference type="GO" id="GO:0008235">
    <property type="term" value="F:metalloexopeptidase activity"/>
    <property type="evidence" value="ECO:0007669"/>
    <property type="project" value="UniProtKB-ARBA"/>
</dbReference>
<evidence type="ECO:0000313" key="4">
    <source>
        <dbReference type="Proteomes" id="UP000094412"/>
    </source>
</evidence>
<dbReference type="SUPFAM" id="SSF53092">
    <property type="entry name" value="Creatinase/prolidase N-terminal domain"/>
    <property type="match status" value="1"/>
</dbReference>
<feature type="domain" description="Peptidase M24" evidence="1">
    <location>
        <begin position="187"/>
        <end position="390"/>
    </location>
</feature>
<evidence type="ECO:0000313" key="3">
    <source>
        <dbReference type="EMBL" id="OCX23471.1"/>
    </source>
</evidence>
<dbReference type="CDD" id="cd01066">
    <property type="entry name" value="APP_MetAP"/>
    <property type="match status" value="1"/>
</dbReference>
<feature type="domain" description="Creatinase N-terminal" evidence="2">
    <location>
        <begin position="6"/>
        <end position="179"/>
    </location>
</feature>
<dbReference type="InterPro" id="IPR000587">
    <property type="entry name" value="Creatinase_N"/>
</dbReference>
<gene>
    <name evidence="3" type="ORF">QV13_04115</name>
</gene>
<dbReference type="PANTHER" id="PTHR46112">
    <property type="entry name" value="AMINOPEPTIDASE"/>
    <property type="match status" value="1"/>
</dbReference>
<evidence type="ECO:0000259" key="1">
    <source>
        <dbReference type="Pfam" id="PF00557"/>
    </source>
</evidence>
<dbReference type="Gene3D" id="3.40.350.10">
    <property type="entry name" value="Creatinase/prolidase N-terminal domain"/>
    <property type="match status" value="1"/>
</dbReference>
<dbReference type="Pfam" id="PF01321">
    <property type="entry name" value="Creatinase_N"/>
    <property type="match status" value="1"/>
</dbReference>
<dbReference type="InterPro" id="IPR050659">
    <property type="entry name" value="Peptidase_M24B"/>
</dbReference>
<name>A0A1C2E8Z9_9HYPH</name>
<dbReference type="EMBL" id="MDEO01000025">
    <property type="protein sequence ID" value="OCX23471.1"/>
    <property type="molecule type" value="Genomic_DNA"/>
</dbReference>
<proteinExistence type="predicted"/>
<dbReference type="Pfam" id="PF00557">
    <property type="entry name" value="Peptidase_M24"/>
    <property type="match status" value="1"/>
</dbReference>